<feature type="domain" description="Transcription regulator TrmB N-terminal" evidence="1">
    <location>
        <begin position="7"/>
        <end position="74"/>
    </location>
</feature>
<dbReference type="PANTHER" id="PTHR34293:SF1">
    <property type="entry name" value="HTH-TYPE TRANSCRIPTIONAL REGULATOR TRMBL2"/>
    <property type="match status" value="1"/>
</dbReference>
<dbReference type="KEGG" id="msw:MSSIT_2829"/>
<dbReference type="Gene3D" id="3.30.870.10">
    <property type="entry name" value="Endonuclease Chain A"/>
    <property type="match status" value="1"/>
</dbReference>
<accession>A0A0E3P6Z8</accession>
<dbReference type="InterPro" id="IPR002831">
    <property type="entry name" value="Tscrpt_reg_TrmB_N"/>
</dbReference>
<dbReference type="Pfam" id="PF24217">
    <property type="entry name" value="DUF7436"/>
    <property type="match status" value="1"/>
</dbReference>
<dbReference type="InterPro" id="IPR051797">
    <property type="entry name" value="TrmB-like"/>
</dbReference>
<dbReference type="HOGENOM" id="CLU_072493_0_0_2"/>
<keyword evidence="4" id="KW-1185">Reference proteome</keyword>
<feature type="domain" description="DUF7436" evidence="2">
    <location>
        <begin position="116"/>
        <end position="265"/>
    </location>
</feature>
<dbReference type="AlphaFoldDB" id="A0A0E3P6Z8"/>
<dbReference type="OrthoDB" id="202962at2157"/>
<reference evidence="3 4" key="1">
    <citation type="submission" date="2014-07" db="EMBL/GenBank/DDBJ databases">
        <title>Methanogenic archaea and the global carbon cycle.</title>
        <authorList>
            <person name="Henriksen J.R."/>
            <person name="Luke J."/>
            <person name="Reinhart S."/>
            <person name="Benedict M.N."/>
            <person name="Youngblut N.D."/>
            <person name="Metcalf M.E."/>
            <person name="Whitaker R.J."/>
            <person name="Metcalf W.W."/>
        </authorList>
    </citation>
    <scope>NUCLEOTIDE SEQUENCE [LARGE SCALE GENOMIC DNA]</scope>
    <source>
        <strain evidence="3 4">T4/M</strain>
    </source>
</reference>
<dbReference type="PANTHER" id="PTHR34293">
    <property type="entry name" value="HTH-TYPE TRANSCRIPTIONAL REGULATOR TRMBL2"/>
    <property type="match status" value="1"/>
</dbReference>
<dbReference type="InterPro" id="IPR036388">
    <property type="entry name" value="WH-like_DNA-bd_sf"/>
</dbReference>
<gene>
    <name evidence="3" type="ORF">MSSIT_2829</name>
</gene>
<dbReference type="RefSeq" id="WP_048173391.1">
    <property type="nucleotide sequence ID" value="NZ_CP009506.1"/>
</dbReference>
<dbReference type="GeneID" id="24861731"/>
<protein>
    <submittedName>
        <fullName evidence="3">Transcriptional regulator, TrmB family</fullName>
    </submittedName>
</protein>
<dbReference type="Pfam" id="PF01978">
    <property type="entry name" value="TrmB"/>
    <property type="match status" value="1"/>
</dbReference>
<dbReference type="PATRIC" id="fig|1434120.4.peg.3698"/>
<evidence type="ECO:0000313" key="3">
    <source>
        <dbReference type="EMBL" id="AKB29548.1"/>
    </source>
</evidence>
<dbReference type="Proteomes" id="UP000033111">
    <property type="component" value="Chromosome"/>
</dbReference>
<dbReference type="InterPro" id="IPR055859">
    <property type="entry name" value="DUF7436"/>
</dbReference>
<evidence type="ECO:0000259" key="1">
    <source>
        <dbReference type="Pfam" id="PF01978"/>
    </source>
</evidence>
<name>A0A0E3P6Z8_9EURY</name>
<evidence type="ECO:0000313" key="4">
    <source>
        <dbReference type="Proteomes" id="UP000033111"/>
    </source>
</evidence>
<dbReference type="EMBL" id="CP009506">
    <property type="protein sequence ID" value="AKB29548.1"/>
    <property type="molecule type" value="Genomic_DNA"/>
</dbReference>
<sequence length="290" mass="32887">MPNERFLQDIGLNAYEAAAYLSLLKLGVSEASTIYRDSEVPYGKIYSVLESLTGKGVVEVQASRPKKYRAVDPEISLDAIFERRKAEVEREIAVLKGSVEEAKQILKTIPNQKRKDEIFWTTAITESEIKKFTVSVYSEVKKSVCIIPPVFGISIVFHALPEITKAIDRGVHIRLLASPRFKALTSILSNQEEEVLEKLKKSLDIRLAQNFHSCFGIVDDTTVVLFQPHPTDRDRVLSVVKIRDTGFAKNLKEEFELLWNTGEKLDLQEELERTENPGNFYPGKSPFEIN</sequence>
<organism evidence="3 4">
    <name type="scientific">Methanosarcina siciliae T4/M</name>
    <dbReference type="NCBI Taxonomy" id="1434120"/>
    <lineage>
        <taxon>Archaea</taxon>
        <taxon>Methanobacteriati</taxon>
        <taxon>Methanobacteriota</taxon>
        <taxon>Stenosarchaea group</taxon>
        <taxon>Methanomicrobia</taxon>
        <taxon>Methanosarcinales</taxon>
        <taxon>Methanosarcinaceae</taxon>
        <taxon>Methanosarcina</taxon>
    </lineage>
</organism>
<evidence type="ECO:0000259" key="2">
    <source>
        <dbReference type="Pfam" id="PF24217"/>
    </source>
</evidence>
<proteinExistence type="predicted"/>
<dbReference type="Gene3D" id="1.10.10.10">
    <property type="entry name" value="Winged helix-like DNA-binding domain superfamily/Winged helix DNA-binding domain"/>
    <property type="match status" value="1"/>
</dbReference>